<reference evidence="11 12" key="1">
    <citation type="submission" date="2019-01" db="EMBL/GenBank/DDBJ databases">
        <title>Filimonas sp. strain TTM-71.</title>
        <authorList>
            <person name="Chen W.-M."/>
        </authorList>
    </citation>
    <scope>NUCLEOTIDE SEQUENCE [LARGE SCALE GENOMIC DNA]</scope>
    <source>
        <strain evidence="11 12">TTM-71</strain>
    </source>
</reference>
<dbReference type="RefSeq" id="WP_129006442.1">
    <property type="nucleotide sequence ID" value="NZ_SDHZ01000006.1"/>
</dbReference>
<evidence type="ECO:0000313" key="11">
    <source>
        <dbReference type="EMBL" id="RXK80560.1"/>
    </source>
</evidence>
<dbReference type="Pfam" id="PF07992">
    <property type="entry name" value="Pyr_redox_2"/>
    <property type="match status" value="1"/>
</dbReference>
<feature type="domain" description="External alternative NADH-ubiquinone oxidoreductase-like C-terminal" evidence="10">
    <location>
        <begin position="347"/>
        <end position="403"/>
    </location>
</feature>
<dbReference type="Gene3D" id="3.50.50.100">
    <property type="match status" value="1"/>
</dbReference>
<keyword evidence="3" id="KW-0285">Flavoprotein</keyword>
<dbReference type="GO" id="GO:0050136">
    <property type="term" value="F:NADH dehydrogenase (quinone) (non-electrogenic) activity"/>
    <property type="evidence" value="ECO:0007669"/>
    <property type="project" value="UniProtKB-EC"/>
</dbReference>
<evidence type="ECO:0000256" key="8">
    <source>
        <dbReference type="ARBA" id="ARBA00047599"/>
    </source>
</evidence>
<dbReference type="Proteomes" id="UP000290545">
    <property type="component" value="Unassembled WGS sequence"/>
</dbReference>
<evidence type="ECO:0000256" key="3">
    <source>
        <dbReference type="ARBA" id="ARBA00022630"/>
    </source>
</evidence>
<dbReference type="Pfam" id="PF22366">
    <property type="entry name" value="NDH2_C"/>
    <property type="match status" value="1"/>
</dbReference>
<evidence type="ECO:0000256" key="1">
    <source>
        <dbReference type="ARBA" id="ARBA00005272"/>
    </source>
</evidence>
<name>A0A4Q1CZ06_9BACT</name>
<evidence type="ECO:0000313" key="12">
    <source>
        <dbReference type="Proteomes" id="UP000290545"/>
    </source>
</evidence>
<dbReference type="OrthoDB" id="9781621at2"/>
<keyword evidence="12" id="KW-1185">Reference proteome</keyword>
<dbReference type="AlphaFoldDB" id="A0A4Q1CZ06"/>
<dbReference type="InterPro" id="IPR054585">
    <property type="entry name" value="NDH2-like_C"/>
</dbReference>
<gene>
    <name evidence="11" type="ORF">ESB13_23280</name>
</gene>
<evidence type="ECO:0000256" key="4">
    <source>
        <dbReference type="ARBA" id="ARBA00022827"/>
    </source>
</evidence>
<dbReference type="EMBL" id="SDHZ01000006">
    <property type="protein sequence ID" value="RXK80560.1"/>
    <property type="molecule type" value="Genomic_DNA"/>
</dbReference>
<protein>
    <recommendedName>
        <fullName evidence="2">NADH:ubiquinone reductase (non-electrogenic)</fullName>
        <ecNumber evidence="2">1.6.5.9</ecNumber>
    </recommendedName>
</protein>
<dbReference type="PRINTS" id="PR00368">
    <property type="entry name" value="FADPNR"/>
</dbReference>
<organism evidence="11 12">
    <name type="scientific">Filimonas effusa</name>
    <dbReference type="NCBI Taxonomy" id="2508721"/>
    <lineage>
        <taxon>Bacteria</taxon>
        <taxon>Pseudomonadati</taxon>
        <taxon>Bacteroidota</taxon>
        <taxon>Chitinophagia</taxon>
        <taxon>Chitinophagales</taxon>
        <taxon>Chitinophagaceae</taxon>
        <taxon>Filimonas</taxon>
    </lineage>
</organism>
<comment type="caution">
    <text evidence="11">The sequence shown here is derived from an EMBL/GenBank/DDBJ whole genome shotgun (WGS) entry which is preliminary data.</text>
</comment>
<evidence type="ECO:0000256" key="7">
    <source>
        <dbReference type="ARBA" id="ARBA00023027"/>
    </source>
</evidence>
<feature type="domain" description="FAD/NAD(P)-binding" evidence="9">
    <location>
        <begin position="5"/>
        <end position="325"/>
    </location>
</feature>
<proteinExistence type="inferred from homology"/>
<accession>A0A4Q1CZ06</accession>
<comment type="catalytic activity">
    <reaction evidence="8">
        <text>a quinone + NADH + H(+) = a quinol + NAD(+)</text>
        <dbReference type="Rhea" id="RHEA:46160"/>
        <dbReference type="ChEBI" id="CHEBI:15378"/>
        <dbReference type="ChEBI" id="CHEBI:24646"/>
        <dbReference type="ChEBI" id="CHEBI:57540"/>
        <dbReference type="ChEBI" id="CHEBI:57945"/>
        <dbReference type="ChEBI" id="CHEBI:132124"/>
        <dbReference type="EC" id="1.6.5.9"/>
    </reaction>
</comment>
<evidence type="ECO:0000256" key="2">
    <source>
        <dbReference type="ARBA" id="ARBA00012637"/>
    </source>
</evidence>
<evidence type="ECO:0000259" key="9">
    <source>
        <dbReference type="Pfam" id="PF07992"/>
    </source>
</evidence>
<keyword evidence="6" id="KW-0560">Oxidoreductase</keyword>
<keyword evidence="4" id="KW-0274">FAD</keyword>
<comment type="similarity">
    <text evidence="1">Belongs to the NADH dehydrogenase family.</text>
</comment>
<dbReference type="PANTHER" id="PTHR43706:SF47">
    <property type="entry name" value="EXTERNAL NADH-UBIQUINONE OXIDOREDUCTASE 1, MITOCHONDRIAL-RELATED"/>
    <property type="match status" value="1"/>
</dbReference>
<dbReference type="PRINTS" id="PR00411">
    <property type="entry name" value="PNDRDTASEI"/>
</dbReference>
<dbReference type="EC" id="1.6.5.9" evidence="2"/>
<dbReference type="InterPro" id="IPR023753">
    <property type="entry name" value="FAD/NAD-binding_dom"/>
</dbReference>
<dbReference type="InterPro" id="IPR036188">
    <property type="entry name" value="FAD/NAD-bd_sf"/>
</dbReference>
<evidence type="ECO:0000259" key="10">
    <source>
        <dbReference type="Pfam" id="PF22366"/>
    </source>
</evidence>
<sequence>MKPTRIVVIGGGFAGVNFIRQLAGNEAFEITLVDRNNYNFFPPLLYQVATGFLTMSNISYPFRKLFRKHKNVHFRLAELIALHPEQNQVETSTGIIGYDMLVLAMGTETNYFGMENVKRLAVPMKTVSDALALRNYLLLQLERASIEQDPEERKRLMTIVVAGGGPTGVEISGMLAEMRKRIFRLDYPELDINDMDIHLVDALPTVLAPMSKASQTDTLSYLQQLNVKVTLNKQVKDYVNEEVLFADGSKIHTRTLIWTAGVSATPLRGLPESCFGKGKRLLVDIFNKVAGTANIYAIGDNCLQSGDPAFVNGHPQLAQVAIQQGRVLAKNLLKKGESWAEFRYNDKGSMAIVGNFKAVADLPKLHFKGFIAYMMWLAVHLFSLTRYRNRVKTLMNWAWAFFTRDQALRYIVREKKSS</sequence>
<dbReference type="PANTHER" id="PTHR43706">
    <property type="entry name" value="NADH DEHYDROGENASE"/>
    <property type="match status" value="1"/>
</dbReference>
<dbReference type="InterPro" id="IPR045024">
    <property type="entry name" value="NDH-2"/>
</dbReference>
<evidence type="ECO:0000256" key="5">
    <source>
        <dbReference type="ARBA" id="ARBA00022946"/>
    </source>
</evidence>
<keyword evidence="5" id="KW-0809">Transit peptide</keyword>
<keyword evidence="7" id="KW-0520">NAD</keyword>
<dbReference type="SUPFAM" id="SSF51905">
    <property type="entry name" value="FAD/NAD(P)-binding domain"/>
    <property type="match status" value="2"/>
</dbReference>
<evidence type="ECO:0000256" key="6">
    <source>
        <dbReference type="ARBA" id="ARBA00023002"/>
    </source>
</evidence>